<keyword evidence="2" id="KW-1185">Reference proteome</keyword>
<gene>
    <name evidence="1" type="ORF">BT63DRAFT_437868</name>
</gene>
<evidence type="ECO:0000313" key="1">
    <source>
        <dbReference type="EMBL" id="KAF2671963.1"/>
    </source>
</evidence>
<name>A0A6A6UKH0_9PEZI</name>
<sequence length="158" mass="17889">MFNNSLQILLASAKDGRSPNHFSLVLQGPRPPQDAWESSWANRQAENLNGHRVVRLAKKPSRINQRRQIWRNESSGSLELSIVAGKARVAATESKESKNWTNHHHLNWPAEIARIICRQPSGMWRRDRACLESFSWPILLSANFAGSRGILKDGFVTP</sequence>
<proteinExistence type="predicted"/>
<accession>A0A6A6UKH0</accession>
<protein>
    <submittedName>
        <fullName evidence="1">Uncharacterized protein</fullName>
    </submittedName>
</protein>
<dbReference type="AlphaFoldDB" id="A0A6A6UKH0"/>
<dbReference type="Proteomes" id="UP000799302">
    <property type="component" value="Unassembled WGS sequence"/>
</dbReference>
<reference evidence="1" key="1">
    <citation type="journal article" date="2020" name="Stud. Mycol.">
        <title>101 Dothideomycetes genomes: a test case for predicting lifestyles and emergence of pathogens.</title>
        <authorList>
            <person name="Haridas S."/>
            <person name="Albert R."/>
            <person name="Binder M."/>
            <person name="Bloem J."/>
            <person name="Labutti K."/>
            <person name="Salamov A."/>
            <person name="Andreopoulos B."/>
            <person name="Baker S."/>
            <person name="Barry K."/>
            <person name="Bills G."/>
            <person name="Bluhm B."/>
            <person name="Cannon C."/>
            <person name="Castanera R."/>
            <person name="Culley D."/>
            <person name="Daum C."/>
            <person name="Ezra D."/>
            <person name="Gonzalez J."/>
            <person name="Henrissat B."/>
            <person name="Kuo A."/>
            <person name="Liang C."/>
            <person name="Lipzen A."/>
            <person name="Lutzoni F."/>
            <person name="Magnuson J."/>
            <person name="Mondo S."/>
            <person name="Nolan M."/>
            <person name="Ohm R."/>
            <person name="Pangilinan J."/>
            <person name="Park H.-J."/>
            <person name="Ramirez L."/>
            <person name="Alfaro M."/>
            <person name="Sun H."/>
            <person name="Tritt A."/>
            <person name="Yoshinaga Y."/>
            <person name="Zwiers L.-H."/>
            <person name="Turgeon B."/>
            <person name="Goodwin S."/>
            <person name="Spatafora J."/>
            <person name="Crous P."/>
            <person name="Grigoriev I."/>
        </authorList>
    </citation>
    <scope>NUCLEOTIDE SEQUENCE</scope>
    <source>
        <strain evidence="1">CBS 115976</strain>
    </source>
</reference>
<organism evidence="1 2">
    <name type="scientific">Microthyrium microscopicum</name>
    <dbReference type="NCBI Taxonomy" id="703497"/>
    <lineage>
        <taxon>Eukaryota</taxon>
        <taxon>Fungi</taxon>
        <taxon>Dikarya</taxon>
        <taxon>Ascomycota</taxon>
        <taxon>Pezizomycotina</taxon>
        <taxon>Dothideomycetes</taxon>
        <taxon>Dothideomycetes incertae sedis</taxon>
        <taxon>Microthyriales</taxon>
        <taxon>Microthyriaceae</taxon>
        <taxon>Microthyrium</taxon>
    </lineage>
</organism>
<dbReference type="EMBL" id="MU004232">
    <property type="protein sequence ID" value="KAF2671963.1"/>
    <property type="molecule type" value="Genomic_DNA"/>
</dbReference>
<evidence type="ECO:0000313" key="2">
    <source>
        <dbReference type="Proteomes" id="UP000799302"/>
    </source>
</evidence>